<accession>A0AAV5R5G0</accession>
<dbReference type="GO" id="GO:0022857">
    <property type="term" value="F:transmembrane transporter activity"/>
    <property type="evidence" value="ECO:0007669"/>
    <property type="project" value="InterPro"/>
</dbReference>
<evidence type="ECO:0000256" key="6">
    <source>
        <dbReference type="SAM" id="Phobius"/>
    </source>
</evidence>
<gene>
    <name evidence="8" type="ORF">DAPK24_030810</name>
</gene>
<proteinExistence type="predicted"/>
<feature type="transmembrane region" description="Helical" evidence="6">
    <location>
        <begin position="487"/>
        <end position="506"/>
    </location>
</feature>
<feature type="transmembrane region" description="Helical" evidence="6">
    <location>
        <begin position="124"/>
        <end position="145"/>
    </location>
</feature>
<feature type="domain" description="Major facilitator superfamily (MFS) profile" evidence="7">
    <location>
        <begin position="27"/>
        <end position="511"/>
    </location>
</feature>
<evidence type="ECO:0000256" key="2">
    <source>
        <dbReference type="ARBA" id="ARBA00022448"/>
    </source>
</evidence>
<dbReference type="EMBL" id="BTGB01000003">
    <property type="protein sequence ID" value="GMM46506.1"/>
    <property type="molecule type" value="Genomic_DNA"/>
</dbReference>
<sequence length="555" mass="61591">MIFGSIVKAFIWARTVVPEEKRNVFVVFGIILSASALDNLNSSSSLTLAADIQKRFNTDSSTATWVLSGYALTLGSFIMISGKISDIIGSHNLFLIGLGVFWVSALICALIPDTSIVALIVFRAIQGIGASSLIPSTIAMAANYFSGSLAKYLNGMIVCSILALTATIGLGVVLGGAFSESKIGYKGFFYFVFAYSLVCHIALIFLIIPIKKTESHNKLKMKNIDFVAAFLVIAGCLLMILGLTEGGDNWKSPKAIAPLIVGFFTFLSALAYEYFYIKKYQIKHDNEDKSTNWRLQVDLLFPPEISKIPNVYSFLTIRGTYFATTIMLTAIGVQTFTLIDHEPPIVAAVKAFPLSIGLVFGAFIYRDSYYKKVGYKNMFIISSVLSLASIIWFSCTKFDTVNSYWKYNFIPYFMFGYSINIFFNIYMPLVVQSTPLHLQGVVNGIFQTSSQVLLSVGNALVPSITGNLEKAYTFEEKSYIQKKFRSVLYVMIGFHAFVVLLMVFAIKDTTKSIQPEKKEKEIGDEKIDEKVDLEKQPEATEKFESSVDILSNKIV</sequence>
<evidence type="ECO:0000256" key="1">
    <source>
        <dbReference type="ARBA" id="ARBA00004141"/>
    </source>
</evidence>
<dbReference type="GO" id="GO:0016020">
    <property type="term" value="C:membrane"/>
    <property type="evidence" value="ECO:0007669"/>
    <property type="project" value="UniProtKB-SubCell"/>
</dbReference>
<reference evidence="8 9" key="1">
    <citation type="journal article" date="2023" name="Elife">
        <title>Identification of key yeast species and microbe-microbe interactions impacting larval growth of Drosophila in the wild.</title>
        <authorList>
            <person name="Mure A."/>
            <person name="Sugiura Y."/>
            <person name="Maeda R."/>
            <person name="Honda K."/>
            <person name="Sakurai N."/>
            <person name="Takahashi Y."/>
            <person name="Watada M."/>
            <person name="Katoh T."/>
            <person name="Gotoh A."/>
            <person name="Gotoh Y."/>
            <person name="Taniguchi I."/>
            <person name="Nakamura K."/>
            <person name="Hayashi T."/>
            <person name="Katayama T."/>
            <person name="Uemura T."/>
            <person name="Hattori Y."/>
        </authorList>
    </citation>
    <scope>NUCLEOTIDE SEQUENCE [LARGE SCALE GENOMIC DNA]</scope>
    <source>
        <strain evidence="8 9">PK-24</strain>
    </source>
</reference>
<dbReference type="SUPFAM" id="SSF103473">
    <property type="entry name" value="MFS general substrate transporter"/>
    <property type="match status" value="1"/>
</dbReference>
<dbReference type="InterPro" id="IPR020846">
    <property type="entry name" value="MFS_dom"/>
</dbReference>
<feature type="transmembrane region" description="Helical" evidence="6">
    <location>
        <begin position="65"/>
        <end position="81"/>
    </location>
</feature>
<evidence type="ECO:0000256" key="4">
    <source>
        <dbReference type="ARBA" id="ARBA00022989"/>
    </source>
</evidence>
<dbReference type="Proteomes" id="UP001378960">
    <property type="component" value="Unassembled WGS sequence"/>
</dbReference>
<keyword evidence="2" id="KW-0813">Transport</keyword>
<keyword evidence="3 6" id="KW-0812">Transmembrane</keyword>
<evidence type="ECO:0000313" key="9">
    <source>
        <dbReference type="Proteomes" id="UP001378960"/>
    </source>
</evidence>
<feature type="transmembrane region" description="Helical" evidence="6">
    <location>
        <begin position="223"/>
        <end position="243"/>
    </location>
</feature>
<evidence type="ECO:0000259" key="7">
    <source>
        <dbReference type="PROSITE" id="PS50850"/>
    </source>
</evidence>
<comment type="subcellular location">
    <subcellularLocation>
        <location evidence="1">Membrane</location>
        <topology evidence="1">Multi-pass membrane protein</topology>
    </subcellularLocation>
</comment>
<evidence type="ECO:0000256" key="5">
    <source>
        <dbReference type="ARBA" id="ARBA00023136"/>
    </source>
</evidence>
<name>A0AAV5R5G0_PICKL</name>
<dbReference type="PROSITE" id="PS50850">
    <property type="entry name" value="MFS"/>
    <property type="match status" value="1"/>
</dbReference>
<feature type="transmembrane region" description="Helical" evidence="6">
    <location>
        <begin position="377"/>
        <end position="394"/>
    </location>
</feature>
<feature type="transmembrane region" description="Helical" evidence="6">
    <location>
        <begin position="255"/>
        <end position="275"/>
    </location>
</feature>
<evidence type="ECO:0000256" key="3">
    <source>
        <dbReference type="ARBA" id="ARBA00022692"/>
    </source>
</evidence>
<protein>
    <recommendedName>
        <fullName evidence="7">Major facilitator superfamily (MFS) profile domain-containing protein</fullName>
    </recommendedName>
</protein>
<feature type="transmembrane region" description="Helical" evidence="6">
    <location>
        <begin position="320"/>
        <end position="339"/>
    </location>
</feature>
<feature type="transmembrane region" description="Helical" evidence="6">
    <location>
        <begin position="188"/>
        <end position="211"/>
    </location>
</feature>
<feature type="transmembrane region" description="Helical" evidence="6">
    <location>
        <begin position="345"/>
        <end position="365"/>
    </location>
</feature>
<feature type="transmembrane region" description="Helical" evidence="6">
    <location>
        <begin position="93"/>
        <end position="112"/>
    </location>
</feature>
<dbReference type="Gene3D" id="1.20.1720.10">
    <property type="entry name" value="Multidrug resistance protein D"/>
    <property type="match status" value="1"/>
</dbReference>
<dbReference type="Gene3D" id="1.20.1250.20">
    <property type="entry name" value="MFS general substrate transporter like domains"/>
    <property type="match status" value="1"/>
</dbReference>
<keyword evidence="5 6" id="KW-0472">Membrane</keyword>
<dbReference type="InterPro" id="IPR011701">
    <property type="entry name" value="MFS"/>
</dbReference>
<dbReference type="PANTHER" id="PTHR42718:SF9">
    <property type="entry name" value="MAJOR FACILITATOR SUPERFAMILY MULTIDRUG TRANSPORTER MFSC"/>
    <property type="match status" value="1"/>
</dbReference>
<keyword evidence="4 6" id="KW-1133">Transmembrane helix</keyword>
<evidence type="ECO:0000313" key="8">
    <source>
        <dbReference type="EMBL" id="GMM46506.1"/>
    </source>
</evidence>
<feature type="transmembrane region" description="Helical" evidence="6">
    <location>
        <begin position="409"/>
        <end position="429"/>
    </location>
</feature>
<dbReference type="Pfam" id="PF07690">
    <property type="entry name" value="MFS_1"/>
    <property type="match status" value="1"/>
</dbReference>
<feature type="transmembrane region" description="Helical" evidence="6">
    <location>
        <begin position="152"/>
        <end position="176"/>
    </location>
</feature>
<dbReference type="AlphaFoldDB" id="A0AAV5R5G0"/>
<organism evidence="8 9">
    <name type="scientific">Pichia kluyveri</name>
    <name type="common">Yeast</name>
    <dbReference type="NCBI Taxonomy" id="36015"/>
    <lineage>
        <taxon>Eukaryota</taxon>
        <taxon>Fungi</taxon>
        <taxon>Dikarya</taxon>
        <taxon>Ascomycota</taxon>
        <taxon>Saccharomycotina</taxon>
        <taxon>Pichiomycetes</taxon>
        <taxon>Pichiales</taxon>
        <taxon>Pichiaceae</taxon>
        <taxon>Pichia</taxon>
    </lineage>
</organism>
<dbReference type="InterPro" id="IPR036259">
    <property type="entry name" value="MFS_trans_sf"/>
</dbReference>
<comment type="caution">
    <text evidence="8">The sequence shown here is derived from an EMBL/GenBank/DDBJ whole genome shotgun (WGS) entry which is preliminary data.</text>
</comment>
<keyword evidence="9" id="KW-1185">Reference proteome</keyword>
<dbReference type="PANTHER" id="PTHR42718">
    <property type="entry name" value="MAJOR FACILITATOR SUPERFAMILY MULTIDRUG TRANSPORTER MFSC"/>
    <property type="match status" value="1"/>
</dbReference>